<dbReference type="Proteomes" id="UP001596052">
    <property type="component" value="Unassembled WGS sequence"/>
</dbReference>
<dbReference type="EMBL" id="JBHSMQ010000007">
    <property type="protein sequence ID" value="MFC5456766.1"/>
    <property type="molecule type" value="Genomic_DNA"/>
</dbReference>
<dbReference type="Gene3D" id="1.10.3670.10">
    <property type="entry name" value="Putative xylanase like domain"/>
    <property type="match status" value="1"/>
</dbReference>
<dbReference type="InterPro" id="IPR038765">
    <property type="entry name" value="Papain-like_cys_pep_sf"/>
</dbReference>
<dbReference type="SUPFAM" id="SSF54001">
    <property type="entry name" value="Cysteine proteinases"/>
    <property type="match status" value="1"/>
</dbReference>
<keyword evidence="2" id="KW-1185">Reference proteome</keyword>
<accession>A0ABW0KWE4</accession>
<dbReference type="Gene3D" id="2.30.260.10">
    <property type="entry name" value="putative xylanase like domain"/>
    <property type="match status" value="1"/>
</dbReference>
<comment type="caution">
    <text evidence="1">The sequence shown here is derived from an EMBL/GenBank/DDBJ whole genome shotgun (WGS) entry which is preliminary data.</text>
</comment>
<dbReference type="RefSeq" id="WP_377169347.1">
    <property type="nucleotide sequence ID" value="NZ_JBHSMQ010000007.1"/>
</dbReference>
<name>A0ABW0KWE4_9BACT</name>
<evidence type="ECO:0000313" key="1">
    <source>
        <dbReference type="EMBL" id="MFC5456766.1"/>
    </source>
</evidence>
<dbReference type="PROSITE" id="PS51257">
    <property type="entry name" value="PROKAR_LIPOPROTEIN"/>
    <property type="match status" value="1"/>
</dbReference>
<organism evidence="1 2">
    <name type="scientific">Prosthecobacter fluviatilis</name>
    <dbReference type="NCBI Taxonomy" id="445931"/>
    <lineage>
        <taxon>Bacteria</taxon>
        <taxon>Pseudomonadati</taxon>
        <taxon>Verrucomicrobiota</taxon>
        <taxon>Verrucomicrobiia</taxon>
        <taxon>Verrucomicrobiales</taxon>
        <taxon>Verrucomicrobiaceae</taxon>
        <taxon>Prosthecobacter</taxon>
    </lineage>
</organism>
<sequence>MLTRRCFLSLSLMGGCPALLRAGEFLPQSVTFKGREKFEEVVARAMAENWAALPMGARVAQFGLALRGIRYVGWTLEIDDRVESPSVNFTGLDCWTFFEVSLGLARMIGRRQRAYAPSDLLREIEWTRYRGGVCHGNYLDRIHYLDEWFTDNAARGNIRSVTREVGPVVRLTGRGNDEMSLNPKLYRYLRASPALVPQLRQMEARLEKVPFDFIPKDQVAACEGRIQSGDIIGIVTNRAHVYCSHVGLALRTADGACRFMHASATYKKVVVDKTIHEYLHSVKSHAGIVVGRPTQR</sequence>
<protein>
    <submittedName>
        <fullName evidence="1">N-acetylmuramoyl-L-alanine amidase-like domain-containing protein</fullName>
    </submittedName>
</protein>
<dbReference type="Pfam" id="PF07313">
    <property type="entry name" value="AmiA-like"/>
    <property type="match status" value="1"/>
</dbReference>
<reference evidence="2" key="1">
    <citation type="journal article" date="2019" name="Int. J. Syst. Evol. Microbiol.">
        <title>The Global Catalogue of Microorganisms (GCM) 10K type strain sequencing project: providing services to taxonomists for standard genome sequencing and annotation.</title>
        <authorList>
            <consortium name="The Broad Institute Genomics Platform"/>
            <consortium name="The Broad Institute Genome Sequencing Center for Infectious Disease"/>
            <person name="Wu L."/>
            <person name="Ma J."/>
        </authorList>
    </citation>
    <scope>NUCLEOTIDE SEQUENCE [LARGE SCALE GENOMIC DNA]</scope>
    <source>
        <strain evidence="2">CGMCC 4.1469</strain>
    </source>
</reference>
<proteinExistence type="predicted"/>
<gene>
    <name evidence="1" type="ORF">ACFQDI_18005</name>
</gene>
<dbReference type="InterPro" id="IPR010846">
    <property type="entry name" value="AmiA-like"/>
</dbReference>
<evidence type="ECO:0000313" key="2">
    <source>
        <dbReference type="Proteomes" id="UP001596052"/>
    </source>
</evidence>